<comment type="caution">
    <text evidence="2">The sequence shown here is derived from an EMBL/GenBank/DDBJ whole genome shotgun (WGS) entry which is preliminary data.</text>
</comment>
<feature type="non-terminal residue" evidence="2">
    <location>
        <position position="957"/>
    </location>
</feature>
<feature type="region of interest" description="Disordered" evidence="1">
    <location>
        <begin position="933"/>
        <end position="957"/>
    </location>
</feature>
<feature type="compositionally biased region" description="Gly residues" evidence="1">
    <location>
        <begin position="229"/>
        <end position="239"/>
    </location>
</feature>
<dbReference type="Proteomes" id="UP001189429">
    <property type="component" value="Unassembled WGS sequence"/>
</dbReference>
<feature type="region of interest" description="Disordered" evidence="1">
    <location>
        <begin position="526"/>
        <end position="589"/>
    </location>
</feature>
<evidence type="ECO:0008006" key="4">
    <source>
        <dbReference type="Google" id="ProtNLM"/>
    </source>
</evidence>
<proteinExistence type="predicted"/>
<organism evidence="2 3">
    <name type="scientific">Prorocentrum cordatum</name>
    <dbReference type="NCBI Taxonomy" id="2364126"/>
    <lineage>
        <taxon>Eukaryota</taxon>
        <taxon>Sar</taxon>
        <taxon>Alveolata</taxon>
        <taxon>Dinophyceae</taxon>
        <taxon>Prorocentrales</taxon>
        <taxon>Prorocentraceae</taxon>
        <taxon>Prorocentrum</taxon>
    </lineage>
</organism>
<accession>A0ABN9VDA2</accession>
<feature type="non-terminal residue" evidence="2">
    <location>
        <position position="1"/>
    </location>
</feature>
<feature type="compositionally biased region" description="Low complexity" evidence="1">
    <location>
        <begin position="553"/>
        <end position="564"/>
    </location>
</feature>
<keyword evidence="3" id="KW-1185">Reference proteome</keyword>
<name>A0ABN9VDA2_9DINO</name>
<evidence type="ECO:0000256" key="1">
    <source>
        <dbReference type="SAM" id="MobiDB-lite"/>
    </source>
</evidence>
<protein>
    <recommendedName>
        <fullName evidence="4">SAP domain-containing protein</fullName>
    </recommendedName>
</protein>
<dbReference type="EMBL" id="CAUYUJ010017028">
    <property type="protein sequence ID" value="CAK0871028.1"/>
    <property type="molecule type" value="Genomic_DNA"/>
</dbReference>
<evidence type="ECO:0000313" key="2">
    <source>
        <dbReference type="EMBL" id="CAK0871028.1"/>
    </source>
</evidence>
<gene>
    <name evidence="2" type="ORF">PCOR1329_LOCUS56987</name>
</gene>
<feature type="region of interest" description="Disordered" evidence="1">
    <location>
        <begin position="215"/>
        <end position="250"/>
    </location>
</feature>
<reference evidence="2" key="1">
    <citation type="submission" date="2023-10" db="EMBL/GenBank/DDBJ databases">
        <authorList>
            <person name="Chen Y."/>
            <person name="Shah S."/>
            <person name="Dougan E. K."/>
            <person name="Thang M."/>
            <person name="Chan C."/>
        </authorList>
    </citation>
    <scope>NUCLEOTIDE SEQUENCE [LARGE SCALE GENOMIC DNA]</scope>
</reference>
<sequence>EIDFDEGLRVDSSTRTGLAMASTTTQNGTYHIWSLKDIRSHESFSGGQDEFESFFFTLEAEVTEMGWESLYDAAVGHAGPIAAEDIQNAETLELSMNLSTFLAMKMRGQAQTMTKLAGAGNGFEALRRSFAEVLHDWDHLVTQYELASHDTISDRLKCATILGYAPLQIRKVLDGASQEVDAVGQVDAIGFDKPRCNLCKKLGRTADKCWFKGKGGAKGGSKGGKGDGGKGGSKGGRGGNAPSSDKDKTRHYCNKKDRIKINCFKFKKDQEDRKKGTVSTVEKEAAEVNVLVVPSEDDSDECCLCMALESDYVDHGSNGHQVGYDGCESFGDQLEDEFACHACDDTIIMAIGDGAKLKEYDVDDFLMLDGGADEHCARRSFARHSAVEPTSANLIAAQKQKISLDGEAMVPFTMGGRVVCKANVKVGPFARNLRSTGRVYDAGFDVVYSHNDGRYVGYSKPDGRYVKIPMVRGKNTFGVPASAHKDLEDAKEVVKETKRLLGRYPDQQSGIVAANEDAVMKDEGAVQADEAAAPVPMAEDTGSASSGSGGGAPTAAPPAAASPPGDQPGPGAAPRPARDPGGAELGPGSRVDLLRQRLKELGAAIYGTKEQLWTRLKHAELKHKQDLDFKKSVEARYQQQVDGQPATEAKVVEAPYAPTEVEKEQHEDPRIKQPVYGSNVREELIVFDWAFNGTKDTDNLCDEADKGLGTSLVAADRSTGLLYGNALGSKAADDHTVKQLMRFMKQLAYQKPELRCDTEPAVKALQDKVANARNEENLETRVSQGRSRDSKPMGFIETRTRWWRGRLKANRVQVEMNYGADGYTARFAVYGVNYTAAVVPFAETVMARVPVSKTGQRRSMGGLAPRLNNADTAWAKGIWVGKTTNNDEHIILTIAGKVTCRTARRMPKGKRHDRELLLKVRGEPWRDKIAHMPRPLAMDGGRGEVVPTPLEAVGTDS</sequence>
<evidence type="ECO:0000313" key="3">
    <source>
        <dbReference type="Proteomes" id="UP001189429"/>
    </source>
</evidence>